<evidence type="ECO:0008006" key="3">
    <source>
        <dbReference type="Google" id="ProtNLM"/>
    </source>
</evidence>
<dbReference type="SUPFAM" id="SSF50475">
    <property type="entry name" value="FMN-binding split barrel"/>
    <property type="match status" value="1"/>
</dbReference>
<dbReference type="NCBIfam" id="TIGR00026">
    <property type="entry name" value="hi_GC_TIGR00026"/>
    <property type="match status" value="1"/>
</dbReference>
<gene>
    <name evidence="1" type="ORF">MSEDJ_10480</name>
</gene>
<dbReference type="Pfam" id="PF04075">
    <property type="entry name" value="F420H2_quin_red"/>
    <property type="match status" value="1"/>
</dbReference>
<accession>A0A7I7QKZ6</accession>
<name>A0A7I7QKZ6_9MYCO</name>
<sequence>MTDPRLSIRPPEWLKDVNAQIMSDPESSAAVLTVVGRRSGTPRRTPVTLYETEGSRYLVGGFPGADWVRNVRAAETAELSVAGTEERIRLVELDAASAEPILRAWPEVTPDGVAIMRDAGVIPDVTPDSLAAVAGLCPVFRVESA</sequence>
<dbReference type="EMBL" id="AP022588">
    <property type="protein sequence ID" value="BBY26952.1"/>
    <property type="molecule type" value="Genomic_DNA"/>
</dbReference>
<dbReference type="InterPro" id="IPR004378">
    <property type="entry name" value="F420H2_quin_Rdtase"/>
</dbReference>
<dbReference type="GO" id="GO:0016491">
    <property type="term" value="F:oxidoreductase activity"/>
    <property type="evidence" value="ECO:0007669"/>
    <property type="project" value="InterPro"/>
</dbReference>
<protein>
    <recommendedName>
        <fullName evidence="3">Deazaflavin-dependent nitroreductase</fullName>
    </recommendedName>
</protein>
<dbReference type="RefSeq" id="WP_246230954.1">
    <property type="nucleotide sequence ID" value="NZ_AP022588.1"/>
</dbReference>
<reference evidence="1 2" key="1">
    <citation type="journal article" date="2019" name="Emerg. Microbes Infect.">
        <title>Comprehensive subspecies identification of 175 nontuberculous mycobacteria species based on 7547 genomic profiles.</title>
        <authorList>
            <person name="Matsumoto Y."/>
            <person name="Kinjo T."/>
            <person name="Motooka D."/>
            <person name="Nabeya D."/>
            <person name="Jung N."/>
            <person name="Uechi K."/>
            <person name="Horii T."/>
            <person name="Iida T."/>
            <person name="Fujita J."/>
            <person name="Nakamura S."/>
        </authorList>
    </citation>
    <scope>NUCLEOTIDE SEQUENCE [LARGE SCALE GENOMIC DNA]</scope>
    <source>
        <strain evidence="1 2">JCM 17899</strain>
    </source>
</reference>
<organism evidence="1 2">
    <name type="scientific">Mycolicibacterium sediminis</name>
    <dbReference type="NCBI Taxonomy" id="1286180"/>
    <lineage>
        <taxon>Bacteria</taxon>
        <taxon>Bacillati</taxon>
        <taxon>Actinomycetota</taxon>
        <taxon>Actinomycetes</taxon>
        <taxon>Mycobacteriales</taxon>
        <taxon>Mycobacteriaceae</taxon>
        <taxon>Mycolicibacterium</taxon>
    </lineage>
</organism>
<keyword evidence="2" id="KW-1185">Reference proteome</keyword>
<dbReference type="Gene3D" id="2.30.110.10">
    <property type="entry name" value="Electron Transport, Fmn-binding Protein, Chain A"/>
    <property type="match status" value="1"/>
</dbReference>
<evidence type="ECO:0000313" key="1">
    <source>
        <dbReference type="EMBL" id="BBY26952.1"/>
    </source>
</evidence>
<evidence type="ECO:0000313" key="2">
    <source>
        <dbReference type="Proteomes" id="UP000467193"/>
    </source>
</evidence>
<proteinExistence type="predicted"/>
<dbReference type="InterPro" id="IPR012349">
    <property type="entry name" value="Split_barrel_FMN-bd"/>
</dbReference>
<dbReference type="Proteomes" id="UP000467193">
    <property type="component" value="Chromosome"/>
</dbReference>
<dbReference type="AlphaFoldDB" id="A0A7I7QKZ6"/>
<dbReference type="KEGG" id="msei:MSEDJ_10480"/>